<sequence>MLEEVVVTESRGNTNALLQPIVGCLSQPQNKVAKPHLVDRLTSMVERVDKQAIITRLLNPLVQPGHRIQQEANGNVALKQALQRLAITVQSCEFGLDGMGIGLKSQY</sequence>
<protein>
    <submittedName>
        <fullName evidence="1">Uncharacterized protein</fullName>
    </submittedName>
</protein>
<accession>A0A7S3I3X8</accession>
<organism evidence="1">
    <name type="scientific">Favella ehrenbergii</name>
    <dbReference type="NCBI Taxonomy" id="182087"/>
    <lineage>
        <taxon>Eukaryota</taxon>
        <taxon>Sar</taxon>
        <taxon>Alveolata</taxon>
        <taxon>Ciliophora</taxon>
        <taxon>Intramacronucleata</taxon>
        <taxon>Spirotrichea</taxon>
        <taxon>Choreotrichia</taxon>
        <taxon>Tintinnida</taxon>
        <taxon>Xystonellidae</taxon>
        <taxon>Favella</taxon>
    </lineage>
</organism>
<proteinExistence type="predicted"/>
<gene>
    <name evidence="1" type="ORF">FEHR0123_LOCUS7975</name>
</gene>
<dbReference type="AlphaFoldDB" id="A0A7S3I3X8"/>
<evidence type="ECO:0000313" key="1">
    <source>
        <dbReference type="EMBL" id="CAE0313051.1"/>
    </source>
</evidence>
<reference evidence="1" key="1">
    <citation type="submission" date="2021-01" db="EMBL/GenBank/DDBJ databases">
        <authorList>
            <person name="Corre E."/>
            <person name="Pelletier E."/>
            <person name="Niang G."/>
            <person name="Scheremetjew M."/>
            <person name="Finn R."/>
            <person name="Kale V."/>
            <person name="Holt S."/>
            <person name="Cochrane G."/>
            <person name="Meng A."/>
            <person name="Brown T."/>
            <person name="Cohen L."/>
        </authorList>
    </citation>
    <scope>NUCLEOTIDE SEQUENCE</scope>
    <source>
        <strain evidence="1">Fehren 1</strain>
    </source>
</reference>
<name>A0A7S3I3X8_9SPIT</name>
<dbReference type="EMBL" id="HBIE01026163">
    <property type="protein sequence ID" value="CAE0313051.1"/>
    <property type="molecule type" value="Transcribed_RNA"/>
</dbReference>